<evidence type="ECO:0000256" key="1">
    <source>
        <dbReference type="PROSITE-ProRule" id="PRU00339"/>
    </source>
</evidence>
<dbReference type="GeneID" id="97549665"/>
<keyword evidence="1" id="KW-0802">TPR repeat</keyword>
<dbReference type="Proteomes" id="UP000245657">
    <property type="component" value="Unassembled WGS sequence"/>
</dbReference>
<reference evidence="3 4" key="1">
    <citation type="submission" date="2018-05" db="EMBL/GenBank/DDBJ databases">
        <title>Draft genome of Methanospirillum lacunae Ki8-1.</title>
        <authorList>
            <person name="Dueholm M.S."/>
            <person name="Nielsen P.H."/>
            <person name="Bakmann L.F."/>
            <person name="Otzen D.E."/>
        </authorList>
    </citation>
    <scope>NUCLEOTIDE SEQUENCE [LARGE SCALE GENOMIC DNA]</scope>
    <source>
        <strain evidence="3 4">Ki8-1</strain>
    </source>
</reference>
<dbReference type="RefSeq" id="WP_109967562.1">
    <property type="nucleotide sequence ID" value="NZ_CP176093.1"/>
</dbReference>
<evidence type="ECO:0000256" key="2">
    <source>
        <dbReference type="SAM" id="Phobius"/>
    </source>
</evidence>
<protein>
    <submittedName>
        <fullName evidence="3">Uncharacterized protein</fullName>
    </submittedName>
</protein>
<dbReference type="InterPro" id="IPR019734">
    <property type="entry name" value="TPR_rpt"/>
</dbReference>
<dbReference type="OrthoDB" id="115601at2157"/>
<feature type="repeat" description="TPR" evidence="1">
    <location>
        <begin position="39"/>
        <end position="72"/>
    </location>
</feature>
<feature type="transmembrane region" description="Helical" evidence="2">
    <location>
        <begin position="108"/>
        <end position="130"/>
    </location>
</feature>
<dbReference type="Gene3D" id="1.25.40.10">
    <property type="entry name" value="Tetratricopeptide repeat domain"/>
    <property type="match status" value="1"/>
</dbReference>
<dbReference type="SMART" id="SM00028">
    <property type="entry name" value="TPR"/>
    <property type="match status" value="1"/>
</dbReference>
<dbReference type="PROSITE" id="PS50005">
    <property type="entry name" value="TPR"/>
    <property type="match status" value="1"/>
</dbReference>
<name>A0A2V2NG37_9EURY</name>
<accession>A0A2V2NG37</accession>
<dbReference type="AlphaFoldDB" id="A0A2V2NG37"/>
<evidence type="ECO:0000313" key="3">
    <source>
        <dbReference type="EMBL" id="PWR74283.1"/>
    </source>
</evidence>
<comment type="caution">
    <text evidence="3">The sequence shown here is derived from an EMBL/GenBank/DDBJ whole genome shotgun (WGS) entry which is preliminary data.</text>
</comment>
<dbReference type="InterPro" id="IPR011990">
    <property type="entry name" value="TPR-like_helical_dom_sf"/>
</dbReference>
<proteinExistence type="predicted"/>
<keyword evidence="2" id="KW-0812">Transmembrane</keyword>
<organism evidence="3 4">
    <name type="scientific">Methanospirillum lacunae</name>
    <dbReference type="NCBI Taxonomy" id="668570"/>
    <lineage>
        <taxon>Archaea</taxon>
        <taxon>Methanobacteriati</taxon>
        <taxon>Methanobacteriota</taxon>
        <taxon>Stenosarchaea group</taxon>
        <taxon>Methanomicrobia</taxon>
        <taxon>Methanomicrobiales</taxon>
        <taxon>Methanospirillaceae</taxon>
        <taxon>Methanospirillum</taxon>
    </lineage>
</organism>
<keyword evidence="2" id="KW-1133">Transmembrane helix</keyword>
<dbReference type="SUPFAM" id="SSF48452">
    <property type="entry name" value="TPR-like"/>
    <property type="match status" value="1"/>
</dbReference>
<keyword evidence="2" id="KW-0472">Membrane</keyword>
<evidence type="ECO:0000313" key="4">
    <source>
        <dbReference type="Proteomes" id="UP000245657"/>
    </source>
</evidence>
<dbReference type="EMBL" id="QGMY01000002">
    <property type="protein sequence ID" value="PWR74283.1"/>
    <property type="molecule type" value="Genomic_DNA"/>
</dbReference>
<gene>
    <name evidence="3" type="ORF">DK846_03820</name>
</gene>
<sequence>MPDKEELPFRSGMSAFKDKQYDEAAAHFSKAIQDHAVMHKSFNALGVTYSKIGKIKEAKACFLKAYALDPTNETYRRNLKKICEKIPEKNKPAIVPHKPRKSLKRTNVLIMLSVTLIISILILVLGFQFMSEVQPHMGTMLSGTLEQGLLVPWMQSEEPEIHILPVVTVQVEDKRIEFLFNKDQDLSSVDRIETVITTPKGKDDSQVTFPPVTNPQNNVYYAIDDPFAGKEKHLIMTMYYQDGTYGVIADMKLPPR</sequence>
<dbReference type="Pfam" id="PF13181">
    <property type="entry name" value="TPR_8"/>
    <property type="match status" value="1"/>
</dbReference>
<keyword evidence="4" id="KW-1185">Reference proteome</keyword>